<dbReference type="Gene3D" id="3.30.590.20">
    <property type="match status" value="1"/>
</dbReference>
<reference evidence="3 4" key="2">
    <citation type="submission" date="2017-09" db="EMBL/GenBank/DDBJ databases">
        <authorList>
            <person name="Lee N."/>
            <person name="Cho B.-K."/>
        </authorList>
    </citation>
    <scope>NUCLEOTIDE SEQUENCE [LARGE SCALE GENOMIC DNA]</scope>
    <source>
        <strain evidence="3 4">ATCC 27467</strain>
    </source>
</reference>
<dbReference type="PANTHER" id="PTHR36510:SF3">
    <property type="entry name" value="CONSERVED PROTEIN"/>
    <property type="match status" value="1"/>
</dbReference>
<proteinExistence type="predicted"/>
<dbReference type="KEGG" id="ssub:CP968_01710"/>
<feature type="region of interest" description="Disordered" evidence="1">
    <location>
        <begin position="479"/>
        <end position="498"/>
    </location>
</feature>
<dbReference type="EMBL" id="CP023701">
    <property type="protein sequence ID" value="QEU77183.1"/>
    <property type="molecule type" value="Genomic_DNA"/>
</dbReference>
<dbReference type="InterPro" id="IPR050141">
    <property type="entry name" value="GCL_type2/YbdK_subfam"/>
</dbReference>
<gene>
    <name evidence="3" type="ORF">CP968_01710</name>
    <name evidence="2" type="ORF">GCM10010371_00270</name>
</gene>
<dbReference type="PANTHER" id="PTHR36510">
    <property type="entry name" value="GLUTAMATE--CYSTEINE LIGASE 2-RELATED"/>
    <property type="match status" value="1"/>
</dbReference>
<evidence type="ECO:0000313" key="3">
    <source>
        <dbReference type="EMBL" id="QEU77183.1"/>
    </source>
</evidence>
<evidence type="ECO:0000313" key="2">
    <source>
        <dbReference type="EMBL" id="GGZ45258.1"/>
    </source>
</evidence>
<accession>A0A5P2UD33</accession>
<dbReference type="InterPro" id="IPR014746">
    <property type="entry name" value="Gln_synth/guanido_kin_cat_dom"/>
</dbReference>
<name>A0A5P2UD33_9ACTN</name>
<protein>
    <submittedName>
        <fullName evidence="3">Glutamate--cysteine ligase</fullName>
    </submittedName>
</protein>
<dbReference type="Proteomes" id="UP000634660">
    <property type="component" value="Unassembled WGS sequence"/>
</dbReference>
<dbReference type="AlphaFoldDB" id="A0A5P2UD33"/>
<reference evidence="2" key="1">
    <citation type="journal article" date="2014" name="Int. J. Syst. Evol. Microbiol.">
        <title>Complete genome sequence of Corynebacterium casei LMG S-19264T (=DSM 44701T), isolated from a smear-ripened cheese.</title>
        <authorList>
            <consortium name="US DOE Joint Genome Institute (JGI-PGF)"/>
            <person name="Walter F."/>
            <person name="Albersmeier A."/>
            <person name="Kalinowski J."/>
            <person name="Ruckert C."/>
        </authorList>
    </citation>
    <scope>NUCLEOTIDE SEQUENCE</scope>
    <source>
        <strain evidence="2">JCM 4834</strain>
    </source>
</reference>
<dbReference type="GO" id="GO:0016879">
    <property type="term" value="F:ligase activity, forming carbon-nitrogen bonds"/>
    <property type="evidence" value="ECO:0007669"/>
    <property type="project" value="TreeGrafter"/>
</dbReference>
<sequence>MVARGGHGRLSAPAPRPLSEDKGTAVQGSDMGREVGRVRFTERDHMLFRSRLTECLSALGKVITDSDFGTGPPTLGAELEFSLIEPDGRPAPVNAAVREASQDDRLTLEVARFNLEANLTPVSARGRPFTALAAQASQTLADIAAPASHPRAVVAIPIGTLPTLTPADLTARALTHLPRYQALERAWARRRPSPFVLPLGERDALRAESVAVQGAACSWQVHLTVAPDLFHRAFNAAQLATGPVLAAAGNSPLPLGRPGWQEARIPVYEHGFGDRVAPGSGIRRPRVGFGRGWMRGGPLTAFEEAVQRYDVLLPESSSGNHDAPGCWPALEELRLHLSTVWWWNRPVYDPLGHLRIEFRALPSGPTPLDMAANAAFLIGLTLFLTADGRDVAADLPFAYAKENFYRAAREGLGSSLWWPSPGAAPREHGAAALIEELLPRAREGLALLSVDAEEADALLDLMHHRVVTGRTGAWWQQRTREALRRPGPSDTRQSERRRDVAELAELTVHYARLAAGATPVHTWQLPALPPWSQR</sequence>
<dbReference type="Proteomes" id="UP000326831">
    <property type="component" value="Chromosome"/>
</dbReference>
<dbReference type="SUPFAM" id="SSF55931">
    <property type="entry name" value="Glutamine synthetase/guanido kinase"/>
    <property type="match status" value="1"/>
</dbReference>
<evidence type="ECO:0000313" key="4">
    <source>
        <dbReference type="Proteomes" id="UP000326831"/>
    </source>
</evidence>
<keyword evidence="3" id="KW-0436">Ligase</keyword>
<dbReference type="EMBL" id="BMVX01000001">
    <property type="protein sequence ID" value="GGZ45258.1"/>
    <property type="molecule type" value="Genomic_DNA"/>
</dbReference>
<evidence type="ECO:0000256" key="1">
    <source>
        <dbReference type="SAM" id="MobiDB-lite"/>
    </source>
</evidence>
<reference evidence="2" key="3">
    <citation type="submission" date="2020-09" db="EMBL/GenBank/DDBJ databases">
        <authorList>
            <person name="Sun Q."/>
            <person name="Ohkuma M."/>
        </authorList>
    </citation>
    <scope>NUCLEOTIDE SEQUENCE</scope>
    <source>
        <strain evidence="2">JCM 4834</strain>
    </source>
</reference>
<keyword evidence="4" id="KW-1185">Reference proteome</keyword>
<feature type="region of interest" description="Disordered" evidence="1">
    <location>
        <begin position="1"/>
        <end position="36"/>
    </location>
</feature>
<organism evidence="3 4">
    <name type="scientific">Streptomyces subrutilus</name>
    <dbReference type="NCBI Taxonomy" id="36818"/>
    <lineage>
        <taxon>Bacteria</taxon>
        <taxon>Bacillati</taxon>
        <taxon>Actinomycetota</taxon>
        <taxon>Actinomycetes</taxon>
        <taxon>Kitasatosporales</taxon>
        <taxon>Streptomycetaceae</taxon>
        <taxon>Streptomyces</taxon>
    </lineage>
</organism>